<proteinExistence type="predicted"/>
<reference evidence="1 2" key="1">
    <citation type="submission" date="2024-03" db="EMBL/GenBank/DDBJ databases">
        <title>Sulfurimonas sp. HSL3-1.</title>
        <authorList>
            <person name="Wang S."/>
        </authorList>
    </citation>
    <scope>NUCLEOTIDE SEQUENCE [LARGE SCALE GENOMIC DNA]</scope>
    <source>
        <strain evidence="1 2">HSL3-1</strain>
    </source>
</reference>
<dbReference type="InterPro" id="IPR010982">
    <property type="entry name" value="Lambda_DNA-bd_dom_sf"/>
</dbReference>
<dbReference type="RefSeq" id="WP_231018463.1">
    <property type="nucleotide sequence ID" value="NZ_CP147920.1"/>
</dbReference>
<dbReference type="SUPFAM" id="SSF47413">
    <property type="entry name" value="lambda repressor-like DNA-binding domains"/>
    <property type="match status" value="1"/>
</dbReference>
<gene>
    <name evidence="1" type="ORF">WCY31_08300</name>
</gene>
<dbReference type="Proteomes" id="UP001447842">
    <property type="component" value="Chromosome"/>
</dbReference>
<keyword evidence="2" id="KW-1185">Reference proteome</keyword>
<dbReference type="Gene3D" id="1.10.260.40">
    <property type="entry name" value="lambda repressor-like DNA-binding domains"/>
    <property type="match status" value="1"/>
</dbReference>
<name>A0ABZ3H9B2_9BACT</name>
<organism evidence="1 2">
    <name type="scientific">Sulfurimonas diazotrophicus</name>
    <dbReference type="NCBI Taxonomy" id="3131939"/>
    <lineage>
        <taxon>Bacteria</taxon>
        <taxon>Pseudomonadati</taxon>
        <taxon>Campylobacterota</taxon>
        <taxon>Epsilonproteobacteria</taxon>
        <taxon>Campylobacterales</taxon>
        <taxon>Sulfurimonadaceae</taxon>
        <taxon>Sulfurimonas</taxon>
    </lineage>
</organism>
<dbReference type="EMBL" id="CP147920">
    <property type="protein sequence ID" value="XAU14256.1"/>
    <property type="molecule type" value="Genomic_DNA"/>
</dbReference>
<sequence length="81" mass="9181">MEHSDLFNILHNAVEAQGNGKKITQKEMASLLGVSMRTYQDWRLGNAKPQAARAVMQMLGKLEDDDIIRVVRKINRLEEAS</sequence>
<protein>
    <submittedName>
        <fullName evidence="1">Helix-turn-helix transcriptional regulator</fullName>
    </submittedName>
</protein>
<accession>A0ABZ3H9B2</accession>
<evidence type="ECO:0000313" key="2">
    <source>
        <dbReference type="Proteomes" id="UP001447842"/>
    </source>
</evidence>
<evidence type="ECO:0000313" key="1">
    <source>
        <dbReference type="EMBL" id="XAU14256.1"/>
    </source>
</evidence>